<evidence type="ECO:0000313" key="1">
    <source>
        <dbReference type="EnsemblPlants" id="ORUFI01G23270.1"/>
    </source>
</evidence>
<organism evidence="1 2">
    <name type="scientific">Oryza rufipogon</name>
    <name type="common">Brownbeard rice</name>
    <name type="synonym">Asian wild rice</name>
    <dbReference type="NCBI Taxonomy" id="4529"/>
    <lineage>
        <taxon>Eukaryota</taxon>
        <taxon>Viridiplantae</taxon>
        <taxon>Streptophyta</taxon>
        <taxon>Embryophyta</taxon>
        <taxon>Tracheophyta</taxon>
        <taxon>Spermatophyta</taxon>
        <taxon>Magnoliopsida</taxon>
        <taxon>Liliopsida</taxon>
        <taxon>Poales</taxon>
        <taxon>Poaceae</taxon>
        <taxon>BOP clade</taxon>
        <taxon>Oryzoideae</taxon>
        <taxon>Oryzeae</taxon>
        <taxon>Oryzinae</taxon>
        <taxon>Oryza</taxon>
    </lineage>
</organism>
<dbReference type="AlphaFoldDB" id="A0A0E0MYH3"/>
<reference evidence="1" key="2">
    <citation type="submission" date="2015-06" db="UniProtKB">
        <authorList>
            <consortium name="EnsemblPlants"/>
        </authorList>
    </citation>
    <scope>IDENTIFICATION</scope>
</reference>
<reference evidence="2" key="1">
    <citation type="submission" date="2013-06" db="EMBL/GenBank/DDBJ databases">
        <authorList>
            <person name="Zhao Q."/>
        </authorList>
    </citation>
    <scope>NUCLEOTIDE SEQUENCE</scope>
    <source>
        <strain evidence="2">cv. W1943</strain>
    </source>
</reference>
<accession>A0A0E0MYH3</accession>
<dbReference type="STRING" id="4529.A0A0E0MYH3"/>
<sequence>MDFLSCAVGGGDTRQRWSSESKDGVFFLCWCRVLWSAPSIGGGGQWRTQNKNYRSVVGGLGSPGADALCGGGCFGILGDGLGAPSAATPCGTPEAPSAVVSCDGLGALGAPALCGGGGPNCCSPATVQTLCGTSFLQSEGYFFVGSLLLFVCRTLLQYYESIANIGLLQRQVLSQHLISPVMLTNCSSKFYFLLFQNDSILARSTVQVEQTLLLRSNDRIRRTNLLSPHQTFDLYRFRGDSCRSLPDCQATSMSMEAKEICFLRLVSLYPVRDGLLP</sequence>
<name>A0A0E0MYH3_ORYRU</name>
<dbReference type="EnsemblPlants" id="ORUFI01G23270.1">
    <property type="protein sequence ID" value="ORUFI01G23270.1"/>
    <property type="gene ID" value="ORUFI01G23270"/>
</dbReference>
<proteinExistence type="predicted"/>
<dbReference type="OMA" id="CRTCWSA"/>
<evidence type="ECO:0008006" key="3">
    <source>
        <dbReference type="Google" id="ProtNLM"/>
    </source>
</evidence>
<dbReference type="Proteomes" id="UP000008022">
    <property type="component" value="Unassembled WGS sequence"/>
</dbReference>
<dbReference type="Gramene" id="ORUFI01G23270.1">
    <property type="protein sequence ID" value="ORUFI01G23270.1"/>
    <property type="gene ID" value="ORUFI01G23270"/>
</dbReference>
<keyword evidence="2" id="KW-1185">Reference proteome</keyword>
<protein>
    <recommendedName>
        <fullName evidence="3">DUF3778 domain-containing protein</fullName>
    </recommendedName>
</protein>
<evidence type="ECO:0000313" key="2">
    <source>
        <dbReference type="Proteomes" id="UP000008022"/>
    </source>
</evidence>
<dbReference type="HOGENOM" id="CLU_064392_0_0_1"/>